<sequence length="289" mass="32917">MLNGWLIYRKEDAATNHSYILWFIEEASKQQIDLELILREDLIIGIENWKKQMKLKKQPITRLPDFAVVRTREPLLNCHLEALGIPVFNPANVSAICNNKAATHHYISQFNIPMADTFYFPKDLLPDLPPISFPFVLKEVDGHGGKQVYYIENERQWSHSAEKIQSDTIIQPANVQLGKDLRVFVIGKEIVGAVLRASDKDFRANYTLGGTAAWYELNSGERKLVQKIIESMDFGLVGIDFLFDSEGGLLFNEIEDVVGSRTLSQVSDINLLEKYVSFIKKNVKRSSDI</sequence>
<dbReference type="GO" id="GO:0046872">
    <property type="term" value="F:metal ion binding"/>
    <property type="evidence" value="ECO:0007669"/>
    <property type="project" value="InterPro"/>
</dbReference>
<reference evidence="3" key="1">
    <citation type="journal article" date="2014" name="Int. J. Syst. Evol. Microbiol.">
        <title>Complete genome sequence of Corynebacterium casei LMG S-19264T (=DSM 44701T), isolated from a smear-ripened cheese.</title>
        <authorList>
            <consortium name="US DOE Joint Genome Institute (JGI-PGF)"/>
            <person name="Walter F."/>
            <person name="Albersmeier A."/>
            <person name="Kalinowski J."/>
            <person name="Ruckert C."/>
        </authorList>
    </citation>
    <scope>NUCLEOTIDE SEQUENCE</scope>
    <source>
        <strain evidence="3">CGMCC 1.12360</strain>
    </source>
</reference>
<dbReference type="AlphaFoldDB" id="A0A8J3EJ06"/>
<evidence type="ECO:0000256" key="1">
    <source>
        <dbReference type="PROSITE-ProRule" id="PRU00409"/>
    </source>
</evidence>
<proteinExistence type="predicted"/>
<keyword evidence="4" id="KW-1185">Reference proteome</keyword>
<feature type="domain" description="ATP-grasp" evidence="2">
    <location>
        <begin position="104"/>
        <end position="280"/>
    </location>
</feature>
<organism evidence="3 4">
    <name type="scientific">Compostibacillus humi</name>
    <dbReference type="NCBI Taxonomy" id="1245525"/>
    <lineage>
        <taxon>Bacteria</taxon>
        <taxon>Bacillati</taxon>
        <taxon>Bacillota</taxon>
        <taxon>Bacilli</taxon>
        <taxon>Bacillales</taxon>
        <taxon>Bacillaceae</taxon>
        <taxon>Compostibacillus</taxon>
    </lineage>
</organism>
<dbReference type="InterPro" id="IPR011761">
    <property type="entry name" value="ATP-grasp"/>
</dbReference>
<dbReference type="PROSITE" id="PS50975">
    <property type="entry name" value="ATP_GRASP"/>
    <property type="match status" value="1"/>
</dbReference>
<evidence type="ECO:0000313" key="3">
    <source>
        <dbReference type="EMBL" id="GGH68677.1"/>
    </source>
</evidence>
<dbReference type="Proteomes" id="UP000602050">
    <property type="component" value="Unassembled WGS sequence"/>
</dbReference>
<dbReference type="GO" id="GO:0005737">
    <property type="term" value="C:cytoplasm"/>
    <property type="evidence" value="ECO:0007669"/>
    <property type="project" value="TreeGrafter"/>
</dbReference>
<keyword evidence="1" id="KW-0067">ATP-binding</keyword>
<gene>
    <name evidence="3" type="ORF">GCM10010978_01890</name>
</gene>
<dbReference type="PANTHER" id="PTHR21621">
    <property type="entry name" value="RIBOSOMAL PROTEIN S6 MODIFICATION PROTEIN"/>
    <property type="match status" value="1"/>
</dbReference>
<dbReference type="SUPFAM" id="SSF56059">
    <property type="entry name" value="Glutathione synthetase ATP-binding domain-like"/>
    <property type="match status" value="1"/>
</dbReference>
<reference evidence="3" key="2">
    <citation type="submission" date="2020-09" db="EMBL/GenBank/DDBJ databases">
        <authorList>
            <person name="Sun Q."/>
            <person name="Zhou Y."/>
        </authorList>
    </citation>
    <scope>NUCLEOTIDE SEQUENCE</scope>
    <source>
        <strain evidence="3">CGMCC 1.12360</strain>
    </source>
</reference>
<dbReference type="EMBL" id="BMEV01000002">
    <property type="protein sequence ID" value="GGH68677.1"/>
    <property type="molecule type" value="Genomic_DNA"/>
</dbReference>
<protein>
    <recommendedName>
        <fullName evidence="2">ATP-grasp domain-containing protein</fullName>
    </recommendedName>
</protein>
<comment type="caution">
    <text evidence="3">The sequence shown here is derived from an EMBL/GenBank/DDBJ whole genome shotgun (WGS) entry which is preliminary data.</text>
</comment>
<dbReference type="Pfam" id="PF08443">
    <property type="entry name" value="RimK"/>
    <property type="match status" value="1"/>
</dbReference>
<dbReference type="InterPro" id="IPR013651">
    <property type="entry name" value="ATP-grasp_RimK-type"/>
</dbReference>
<dbReference type="GO" id="GO:0009432">
    <property type="term" value="P:SOS response"/>
    <property type="evidence" value="ECO:0007669"/>
    <property type="project" value="TreeGrafter"/>
</dbReference>
<keyword evidence="1" id="KW-0547">Nucleotide-binding</keyword>
<name>A0A8J3EJ06_9BACI</name>
<dbReference type="Gene3D" id="3.40.50.20">
    <property type="match status" value="1"/>
</dbReference>
<evidence type="ECO:0000313" key="4">
    <source>
        <dbReference type="Proteomes" id="UP000602050"/>
    </source>
</evidence>
<dbReference type="GO" id="GO:0018169">
    <property type="term" value="F:ribosomal S6-glutamic acid ligase activity"/>
    <property type="evidence" value="ECO:0007669"/>
    <property type="project" value="TreeGrafter"/>
</dbReference>
<accession>A0A8J3EJ06</accession>
<dbReference type="PANTHER" id="PTHR21621:SF0">
    <property type="entry name" value="BETA-CITRYLGLUTAMATE SYNTHASE B-RELATED"/>
    <property type="match status" value="1"/>
</dbReference>
<dbReference type="RefSeq" id="WP_188390487.1">
    <property type="nucleotide sequence ID" value="NZ_BMEV01000002.1"/>
</dbReference>
<evidence type="ECO:0000259" key="2">
    <source>
        <dbReference type="PROSITE" id="PS50975"/>
    </source>
</evidence>
<dbReference type="GO" id="GO:0005524">
    <property type="term" value="F:ATP binding"/>
    <property type="evidence" value="ECO:0007669"/>
    <property type="project" value="UniProtKB-UniRule"/>
</dbReference>
<dbReference type="Gene3D" id="3.30.470.20">
    <property type="entry name" value="ATP-grasp fold, B domain"/>
    <property type="match status" value="1"/>
</dbReference>